<accession>A0ACC1NQU6</accession>
<reference evidence="1" key="1">
    <citation type="submission" date="2022-08" db="EMBL/GenBank/DDBJ databases">
        <title>Genome Sequence of Lecanicillium fungicola.</title>
        <authorList>
            <person name="Buettner E."/>
        </authorList>
    </citation>
    <scope>NUCLEOTIDE SEQUENCE</scope>
    <source>
        <strain evidence="1">Babe33</strain>
    </source>
</reference>
<evidence type="ECO:0000313" key="2">
    <source>
        <dbReference type="Proteomes" id="UP001143910"/>
    </source>
</evidence>
<dbReference type="Proteomes" id="UP001143910">
    <property type="component" value="Unassembled WGS sequence"/>
</dbReference>
<protein>
    <submittedName>
        <fullName evidence="1">Uncharacterized protein</fullName>
    </submittedName>
</protein>
<evidence type="ECO:0000313" key="1">
    <source>
        <dbReference type="EMBL" id="KAJ2981287.1"/>
    </source>
</evidence>
<gene>
    <name evidence="1" type="ORF">NQ176_g2123</name>
</gene>
<keyword evidence="2" id="KW-1185">Reference proteome</keyword>
<proteinExistence type="predicted"/>
<name>A0ACC1NQU6_9HYPO</name>
<organism evidence="1 2">
    <name type="scientific">Zarea fungicola</name>
    <dbReference type="NCBI Taxonomy" id="93591"/>
    <lineage>
        <taxon>Eukaryota</taxon>
        <taxon>Fungi</taxon>
        <taxon>Dikarya</taxon>
        <taxon>Ascomycota</taxon>
        <taxon>Pezizomycotina</taxon>
        <taxon>Sordariomycetes</taxon>
        <taxon>Hypocreomycetidae</taxon>
        <taxon>Hypocreales</taxon>
        <taxon>Cordycipitaceae</taxon>
        <taxon>Zarea</taxon>
    </lineage>
</organism>
<sequence length="4943" mass="544495">MGSISNDSNYLLEVYFNQDVDVAEARVLEINIPSYGRTSVLALSLTEEGTAQSTAIATIERLYKDLRRKIGNQREEGRFEIPRTWLLLELAAGQESSRMNAESISELLLASSSVSCAEKQFRIIVADVLQVSPKKVRQAITFSSIGGTASSAAEIQTRCLRAGILLPAADLLNNVDLQEVALGCVLLLEAGSDRPSKTDSPAIPNNAAEARLRPSPVGEITDFCYHETDSAVLKIDLSGSLTPIGTEPFPVRKSLALLLHATLLSFRQLQPDRENLTILVKGCYTGNHQQISVCLRQLGHLDADLLYFETLLKKTELRPAASLSGTAELILQYEEGNLCDRANEPTEPEDATACLPSLFLINVHKEGTSLSIEFQTPKIARKDNLSHRWLNSCKTVFDGFTISSDATTAFNFWVEKLKDPVPAVFPSRSTAYARAETAIATLKIPSKIYKQTRSIVQSAWAMILGRYNDSINVCFDTSIRPSRKVPFEHDETCPYILPMKVELNGDAPLSLLLDQVSQYNHNMSFFAEHGASYLSTLDVNSRVACRASSAIIIDTAENLQAISATLGENMSDSEQYPLVIYAVLAESEVEIKLVYNTYSIDNVQCVALVNQIQHVIEQLLRLEDKTLGSISVAGSWDLERAMEFNGPPKPIYHQCIHHLIAEHTTRDPEYEAIYATESSTTYYALEKESTILAAHIESLGIPPRTVIPVCFASCKWAIVAMIGVMKAGCTVMPLDPSHPESRRQMLVEQVGATTIIASSKTAATCQTMCANVVILDEHFIAKNTEETRGTTIPLRECQPTDVAFLLFTSGSTGMPKGVPIEHSAAATSILNFAHKQGATRDMRLLSIASYAFDACIYEIFIPLLVGGTVCVPPEEQRLENISPFLAEARITDAIFTPSYLKTLDIKELPTLQTIMIAGEPATLDVVQDWQSRVRLMNCYGPTEACVCVSTYTYEPDLYYTTTTKIGDNVHGNYWIVEPDNHHRLTPIGCTGELVVQSHAMAREYYKSPEKTAASFVNNLELFPPTSPMRTALCYKTGDLVKYNTDGTLEYQGRKDSQIKLRGHRLEPSEIEHLLTLGDNRIQSSAVHMTKRKAASYLVAFVDFKEPLEASRTENLANCDPIPLYPAMQELLSELRGYLAVHLPKYMVPSFLVPLKEMPFLTSLKIDRKRLQGLADSLAIEELSKYSAETSGTDIAAPTVSSEIVMRDLWAAALNIDPTTIGRESSFLHIGGDSISAIYLSSLARQQGLELPTAAIFRDSRLSALAEIAKPLLVSSDKADEVTKPFSLLRSGNIDKIIPQLRTICRLAEGEIIDDAYPCTPLQEGLLALSVKYPGSYIAKFVYRLGDDIDIPRFKSAWQHLCNTRESLRVRIAKIGTDSIQTLVQHDFAWEPTAGMSLVEFLEVAQNMSMSYGSKLSRSALIKEVSGKRYFVLVTHHAVFDGWAMTLILNALKQMYQGTGSPSFAPYSGFVKYASSLDMANARAYWKQQLRGAQPPTFPIRPINSAPIDTARKVTRIMRHDIPFPASTRTTITKGTILRAAWALVLARYGNTGDVVFGATASGRNAAVEGISSMTGAVIGTVPVRVQVDSNKTIREFLVDVQNQAMEMVPYEQFGFQNIAKISAQAKAASDVTSLLIVQPQQQVEAIENDTSAFMTIASPEEYSLQDTIEGYFTFPIVLQCPVYVDHITLDFTYDSTILLEPQMKALCRHFENTLNQLLRQDDSKLGDVEIAGAWDLEQATSFNRHVQEVVADECLHSIISQRAAESPDNQALYSTDICMTYSELEQATSLLASHLMELGVRQETVVPICFEKSAWTVIAMLGIMKAGGVFMPMDPAHPYDRRKALIEQVDAQYILTSVESASSCEKISKHVVILSKALLEELKSTKRLQTDTFISDPSSAAYILFTSGSTGQPKGIVVEHRAICSSMISHGKKFGLSGSSRVLQFASYVFDVSVSEILTTLVFGGTVCIPTGLERMQNITEFINRAQTDVAMLTPSFVTTFGPEDVPSLKVLILGGEAPTKLTLSTWQPYVRLLNGYAPAECCIYALTHTYQSTGEVPTILGKGIHTNCWIVEPENHNRLAPIGCVGELVIQGNTIGRGYVHDPEKTSKAFLNNLDCIPKRLQKPYHRFYKSGDLVKYDVTGNIEYLGRKDTQVKLRGQRIELGEIEFNIQQSLKDVKYATAEVVRRGQREALVAFISFTDTDNDASEELLEDGTNMMRESTSQIKQKFDTLMTSLQAKLPPFMVPSVYIALHRTPFLSSMKVNRKLLRSAIAAMSPNEYSQLAILSKNCSDTSMSQLELKLRDMWADILNISPELIGRSDGFFQIGGDSIAALQLSSMAHKQGIIISMSTALKNPTLTAMAEAARQDDTVVAATLPFELLERTQACSIIRDACEQCDLPSQRDVEDIFPCTPFQEGLVALSIRQPGAYVSTIVYNLATGTPVSKFKAAWERTVESCSNLRTRVIIPSSSSDGKAFQVTTTFKPSWENTIGHDLASFVALEKEKHMEYGSVLCRYALLEGPQPYFVLTIHHAMYDLWSMHLILCTLREAYDGAEELHILQHSAFVKYLVQSDVAKTEQYWREQLNGVKPVTFPHLSLNQKNKKAVMCERTTQIAMPGFAKTNITRAALVQAAWGIVLAQHSESDDICYGTTVTGRLANLPGITSMTGPTITTVPFRCKIDRGMSATKFLEQVQEQTTSMIPHEQYGILNIAKLGADAKAACNFSTLLIIQPTNQVASLAGSKALLVEDTTDATKKLLEDGLQSYFDNPLIINCVLADDNIQLVIYYDSNVLTGASLEAIEHHFGRVMEQLARQDETPIGSISLLDKWDMDLAVNSQRIPEPNISCTNWLVEKQMELHPHRAAICAWDGDLSYSQLSMAAADLASRLRSQGIGSNDLVLTAFGKSKWSVVALLAVQLAGAAIVPVELDTIKYSQQAILMTVKPTLILTTSHFKQIFEASRIEAMPVDTIQMEAVEHFSAVPQMPPTPEGLSLVLLTDEDSTEPNGLKFTHTAVSSSVLAYATATRLNKDIRMLQSAPTGSLLGIFEVLSTLSTGGCVCIPEEDTAASNLAKVVDEFQATAVLVNPSIITLLEPEQLPTLKLLGLNGESVTRSVVEKWAAAIDIHSFSATKESLMFSCKKINFSLSSNMMGSPLSAAFWIVEDNGVTQLTPLGCMGELVIEGPSLAQGYLRVTSQTSDCFIEDLDCLPGTTARRVFRTGDLVRRNFDGSLEYIGRKEFSQQDLSSQMALLRAERQLCDCLPESMSGTVARLEERSSDALVGLVWYTKLPTNGTIAPALLERPSAEILAVLSELHSSLTSTLPKYLVPASFLVFNGPPSQLTSGRYNRREIVALANKEPIEKRIAINPGKVLAEEPVTPAEYKVRELWAAVLSIPVHEIGRNDNFLSIGGDSISAIQLVTMARHQGMVLNVASIFKDARLSEVAASAVMNDNTDAEILEPFSLLPDTPSDYLTHEVKKQCGLGQSALIEDMYPCTRLQEGLMALTASNANSYVAHHAFRLGDDVDVESFKAAWEHTVDTSAVLRTRIVPINGTFMQVVVKNDISWEDSGDLDVKQYVARDSKITMGYGSKLSRYAIVASRCFVWTMHHAAADGWTMGLLLDRVTKIYRRIQTPASRPFTSFIRYTMTSNEKSSTEYWSKQLQGASRTAFPPDSIGSRTPSATFSRIVQHIPPTDSSITMATMLRAAWSILLGGYCGTNDVCFGSVSSGRQAPVDGIEYIAGPTIATVPVRIVIHAEKTIRDFLREVQEQTADMIPHEQYGLQNITKINSELRDACQFSNIMVIQPRSFGGNREAVDAIAERLEWEDSDGVNDEYYTYPLVMRLLLMDSGFEVSISYAPELLSEHRVNALTYQLEHVVGQLLGSTDRLVKDVAVSGPWDLQQAVTWNPEDITTINHCMHDFFTHHVSDDSSHEAVYTSSRTLSYAELDKMSTQLAVYLKSIGVGPEVIVPICMEKSIWPTVCVVAIMKAGGAFMPMDPTHPFEYRQAIVKQASASIVLVSITFAESCQGLAERVIAVSDSLECFSSREIDAKKVLLRNQAAPHNPLYVIFSSGSTGLPKGIVIEHRAFASSMMGHGQRLGFCRETRTFQFANHVWDVAVFDILTTLAYGGTICVPTEYERLHSTVQFVNESRSNMALLTPSFMRTIDPDLVPTMTTITSGGEAMTRDILSAWVNKARLFDVYGPAEASVVAAIHHYKSTSESPGTIGIPVHNANWIVDQDNPGRLAPIGCAGELVIQGPAVARGYLNNPSLTDQSFSSSVQFLPEHLIAKSPKFYFTGDLVKYNDNGEMLYLGRRDAQVKLRGQRIELGHIETRIKAASDEIDSAVVEIVNQGTPAVALVGLIKLKESCCNPGLDEGLLLPNTEILYSYFCTLKENLAGILPAYMIPGHFISLSVVPKNRAAKTDRRLLRKTVEALSVETMKTYSVNARGKFCNVANKTERQIRDAWAAVLHLNAEEISTNDNFYDIGGDSIAIITLLKIVQYEFGVHLGLSMLNSKKTTIAQMAKFISTDAVNEPSVDVREEIVSLLSSPWFTNIHAPGFISSSSLPTKASVFLTGATGFLGTQLLRGLLAMDNVERVVALVRAESAEKGLERVTETARIAGWWDQEHEKRVQVWTGDLEKAKLGLKDEEWKQLSGASSDGKIDAIIHNGAIVNWNADYDKLKKANVQSVVDLLRAAVESRHGPRFVFISGGTSTDLDADPTSVQKEMNNSIGYCQTKYVAETLVYRLAKELPPSQNRFSVVKPGMVIGTAAEGVANLDDFLWRFVATAARIQSYPMEEAPSFVPVSDGGLVAALTLGQLNDKSISAFVNISNEVGLTSAKFWSLVNSELETPCQATPWATWLERAFQDMDETGESHPLWPVQYFVAEAGISKTELLPAQDTADLECAVRSNVRYLQRVGFINSSEEQILPQFKGAVLRRGLLNRN</sequence>
<dbReference type="EMBL" id="JANJQO010000140">
    <property type="protein sequence ID" value="KAJ2981287.1"/>
    <property type="molecule type" value="Genomic_DNA"/>
</dbReference>
<comment type="caution">
    <text evidence="1">The sequence shown here is derived from an EMBL/GenBank/DDBJ whole genome shotgun (WGS) entry which is preliminary data.</text>
</comment>